<name>A0A507D8M6_9FUNG</name>
<protein>
    <submittedName>
        <fullName evidence="5">Uncharacterized protein</fullName>
    </submittedName>
</protein>
<dbReference type="Pfam" id="PF24981">
    <property type="entry name" value="Beta-prop_ATRN-LZTR1"/>
    <property type="match status" value="1"/>
</dbReference>
<evidence type="ECO:0000256" key="1">
    <source>
        <dbReference type="ARBA" id="ARBA00022441"/>
    </source>
</evidence>
<dbReference type="PROSITE" id="PS50896">
    <property type="entry name" value="LISH"/>
    <property type="match status" value="1"/>
</dbReference>
<comment type="caution">
    <text evidence="5">The sequence shown here is derived from an EMBL/GenBank/DDBJ whole genome shotgun (WGS) entry which is preliminary data.</text>
</comment>
<dbReference type="InterPro" id="IPR052456">
    <property type="entry name" value="CTLH_complex_component"/>
</dbReference>
<organism evidence="5 6">
    <name type="scientific">Synchytrium endobioticum</name>
    <dbReference type="NCBI Taxonomy" id="286115"/>
    <lineage>
        <taxon>Eukaryota</taxon>
        <taxon>Fungi</taxon>
        <taxon>Fungi incertae sedis</taxon>
        <taxon>Chytridiomycota</taxon>
        <taxon>Chytridiomycota incertae sedis</taxon>
        <taxon>Chytridiomycetes</taxon>
        <taxon>Synchytriales</taxon>
        <taxon>Synchytriaceae</taxon>
        <taxon>Synchytrium</taxon>
    </lineage>
</organism>
<proteinExistence type="predicted"/>
<dbReference type="SUPFAM" id="SSF49785">
    <property type="entry name" value="Galactose-binding domain-like"/>
    <property type="match status" value="1"/>
</dbReference>
<dbReference type="Gene3D" id="2.120.10.80">
    <property type="entry name" value="Kelch-type beta propeller"/>
    <property type="match status" value="2"/>
</dbReference>
<dbReference type="GO" id="GO:0005737">
    <property type="term" value="C:cytoplasm"/>
    <property type="evidence" value="ECO:0007669"/>
    <property type="project" value="TreeGrafter"/>
</dbReference>
<dbReference type="Pfam" id="PF06588">
    <property type="entry name" value="Muskelin_N"/>
    <property type="match status" value="1"/>
</dbReference>
<evidence type="ECO:0000259" key="4">
    <source>
        <dbReference type="Pfam" id="PF24981"/>
    </source>
</evidence>
<dbReference type="Gene3D" id="2.60.120.260">
    <property type="entry name" value="Galactose-binding domain-like"/>
    <property type="match status" value="1"/>
</dbReference>
<keyword evidence="2" id="KW-0677">Repeat</keyword>
<dbReference type="InterPro" id="IPR056737">
    <property type="entry name" value="Beta-prop_ATRN-MKLN-like"/>
</dbReference>
<dbReference type="VEuPathDB" id="FungiDB:SeMB42_g03037"/>
<dbReference type="InterPro" id="IPR015915">
    <property type="entry name" value="Kelch-typ_b-propeller"/>
</dbReference>
<dbReference type="Proteomes" id="UP000320475">
    <property type="component" value="Unassembled WGS sequence"/>
</dbReference>
<gene>
    <name evidence="5" type="ORF">SeLEV6574_g02348</name>
</gene>
<feature type="domain" description="Muskelin N-terminal" evidence="3">
    <location>
        <begin position="53"/>
        <end position="245"/>
    </location>
</feature>
<dbReference type="PANTHER" id="PTHR15526">
    <property type="entry name" value="MUSKELIN"/>
    <property type="match status" value="1"/>
</dbReference>
<dbReference type="OrthoDB" id="10052615at2759"/>
<dbReference type="InterPro" id="IPR010565">
    <property type="entry name" value="Muskelin_N"/>
</dbReference>
<reference evidence="5 6" key="1">
    <citation type="journal article" date="2019" name="Sci. Rep.">
        <title>Comparative genomics of chytrid fungi reveal insights into the obligate biotrophic and pathogenic lifestyle of Synchytrium endobioticum.</title>
        <authorList>
            <person name="van de Vossenberg B.T.L.H."/>
            <person name="Warris S."/>
            <person name="Nguyen H.D.T."/>
            <person name="van Gent-Pelzer M.P.E."/>
            <person name="Joly D.L."/>
            <person name="van de Geest H.C."/>
            <person name="Bonants P.J.M."/>
            <person name="Smith D.S."/>
            <person name="Levesque C.A."/>
            <person name="van der Lee T.A.J."/>
        </authorList>
    </citation>
    <scope>NUCLEOTIDE SEQUENCE [LARGE SCALE GENOMIC DNA]</scope>
    <source>
        <strain evidence="5 6">LEV6574</strain>
    </source>
</reference>
<dbReference type="InterPro" id="IPR008979">
    <property type="entry name" value="Galactose-bd-like_sf"/>
</dbReference>
<evidence type="ECO:0000256" key="2">
    <source>
        <dbReference type="ARBA" id="ARBA00022737"/>
    </source>
</evidence>
<dbReference type="AlphaFoldDB" id="A0A507D8M6"/>
<keyword evidence="1" id="KW-0880">Kelch repeat</keyword>
<dbReference type="EMBL" id="QEAM01000064">
    <property type="protein sequence ID" value="TPX47932.1"/>
    <property type="molecule type" value="Genomic_DNA"/>
</dbReference>
<sequence>MTSTAGGLSISTMDSKPSRLNAPLSTSVTLASTAILPSDTDPNCSIMPPTPHILKYDIHAWSSHSASYHPSHILVNKPNDQGSRWSSGSNNQSQFITIKLDRMSIVQTISFGKYHKVHVCNLKEFKVFGGIGPDNMVELLHSGLRNDTDGETFSLKYKVNNVVFPCLYIKILPLLAWGANFNFSIWFVELRGLSQPQVVDKAYWDYINYREHEVVRLCLKHFRQRNYLDTFSSLQQRAHIQLEDPLLSELHKSLVSNGDFAHTEKLLIQAADRNLFQDHIASCEYKPFWRKILPADDGCEETPCMRGGHQMTIDVQSGFIYMIGGWDGSRDLPDFWAYDQNSRLWMCISADTARNGGPGPRSCHKICWDPKSRCLYLLGRYVDPDNRPNVNLESDFWRYDVATAKWTRISANTTADGGPDLIYDHQMCVDPDTQILYVFGGRAIGPDPSQTVYSGLYAYYINQDKWRVLRQEGAATDGSVQLRSRIGHSMLLNHITRELYIFAGQRFKDYLADFYVYDIENDVVHEIARDYSKAGGPDGGFTQRATIDIDLGELYVFSGLMREKASGPQGDSAKNSFWVYSIRQDKWTRIYSNDNIGAEYWAQMVDKEPCPRFAHQLVYDSTRKVQYLFGGNPGEPGQPNLRLDDFWELSLVRPTCNDILRRSRFMIKKQQFRELCMKSSIEGNGTLNALAFLQHELAAVVNHQDEKESKEFRELTQWLFKWNAPSSWGAAASSSCNKKEGMEMSGIGGMVASPRNTASIDGIKGEDAFLARTALYEQLLEFFPESMREPRGNLVDLVPII</sequence>
<evidence type="ECO:0000259" key="3">
    <source>
        <dbReference type="Pfam" id="PF06588"/>
    </source>
</evidence>
<evidence type="ECO:0000313" key="5">
    <source>
        <dbReference type="EMBL" id="TPX47932.1"/>
    </source>
</evidence>
<evidence type="ECO:0000313" key="6">
    <source>
        <dbReference type="Proteomes" id="UP000320475"/>
    </source>
</evidence>
<dbReference type="SUPFAM" id="SSF117281">
    <property type="entry name" value="Kelch motif"/>
    <property type="match status" value="1"/>
</dbReference>
<accession>A0A507D8M6</accession>
<dbReference type="InterPro" id="IPR006594">
    <property type="entry name" value="LisH"/>
</dbReference>
<feature type="domain" description="Attractin/MKLN-like beta-propeller" evidence="4">
    <location>
        <begin position="320"/>
        <end position="635"/>
    </location>
</feature>
<dbReference type="PANTHER" id="PTHR15526:SF5">
    <property type="entry name" value="MUSKELIN"/>
    <property type="match status" value="1"/>
</dbReference>